<dbReference type="AlphaFoldDB" id="A0A422MR82"/>
<proteinExistence type="predicted"/>
<dbReference type="RefSeq" id="XP_029233377.1">
    <property type="nucleotide sequence ID" value="XM_029386767.1"/>
</dbReference>
<feature type="non-terminal residue" evidence="2">
    <location>
        <position position="1"/>
    </location>
</feature>
<dbReference type="Proteomes" id="UP000283634">
    <property type="component" value="Unassembled WGS sequence"/>
</dbReference>
<gene>
    <name evidence="2" type="ORF">TraAM80_10122</name>
</gene>
<name>A0A422MR82_TRYRA</name>
<keyword evidence="1" id="KW-0732">Signal</keyword>
<evidence type="ECO:0000313" key="2">
    <source>
        <dbReference type="EMBL" id="RNE95725.1"/>
    </source>
</evidence>
<reference evidence="2 3" key="1">
    <citation type="journal article" date="2018" name="BMC Genomics">
        <title>Genomic comparison of Trypanosoma conorhini and Trypanosoma rangeli to Trypanosoma cruzi strains of high and low virulence.</title>
        <authorList>
            <person name="Bradwell K.R."/>
            <person name="Koparde V.N."/>
            <person name="Matveyev A.V."/>
            <person name="Serrano M.G."/>
            <person name="Alves J.M."/>
            <person name="Parikh H."/>
            <person name="Huang B."/>
            <person name="Lee V."/>
            <person name="Espinosa-Alvarez O."/>
            <person name="Ortiz P.A."/>
            <person name="Costa-Martins A.G."/>
            <person name="Teixeira M.M."/>
            <person name="Buck G.A."/>
        </authorList>
    </citation>
    <scope>NUCLEOTIDE SEQUENCE [LARGE SCALE GENOMIC DNA]</scope>
    <source>
        <strain evidence="2 3">AM80</strain>
    </source>
</reference>
<dbReference type="EMBL" id="MKGL01000807">
    <property type="protein sequence ID" value="RNE95725.1"/>
    <property type="molecule type" value="Genomic_DNA"/>
</dbReference>
<evidence type="ECO:0000256" key="1">
    <source>
        <dbReference type="SAM" id="SignalP"/>
    </source>
</evidence>
<organism evidence="2 3">
    <name type="scientific">Trypanosoma rangeli</name>
    <dbReference type="NCBI Taxonomy" id="5698"/>
    <lineage>
        <taxon>Eukaryota</taxon>
        <taxon>Discoba</taxon>
        <taxon>Euglenozoa</taxon>
        <taxon>Kinetoplastea</taxon>
        <taxon>Metakinetoplastina</taxon>
        <taxon>Trypanosomatida</taxon>
        <taxon>Trypanosomatidae</taxon>
        <taxon>Trypanosoma</taxon>
        <taxon>Herpetosoma</taxon>
    </lineage>
</organism>
<sequence length="115" mass="11900">SLLGFLPCLCNTPSVAAVQTSGQRRCFCGCALNDGGFLAMSGGAGGEVILVPGKFPKGPSSPFLCCLFADKFHCDWAEQVESCGCDGPYEGLMLRCCAPCFSIPATPDALLRGGI</sequence>
<comment type="caution">
    <text evidence="2">The sequence shown here is derived from an EMBL/GenBank/DDBJ whole genome shotgun (WGS) entry which is preliminary data.</text>
</comment>
<dbReference type="GeneID" id="40334055"/>
<evidence type="ECO:0000313" key="3">
    <source>
        <dbReference type="Proteomes" id="UP000283634"/>
    </source>
</evidence>
<feature type="signal peptide" evidence="1">
    <location>
        <begin position="1"/>
        <end position="17"/>
    </location>
</feature>
<keyword evidence="3" id="KW-1185">Reference proteome</keyword>
<accession>A0A422MR82</accession>
<protein>
    <submittedName>
        <fullName evidence="2">Uncharacterized protein</fullName>
    </submittedName>
</protein>
<feature type="chain" id="PRO_5019167823" evidence="1">
    <location>
        <begin position="18"/>
        <end position="115"/>
    </location>
</feature>